<proteinExistence type="predicted"/>
<reference evidence="1" key="1">
    <citation type="submission" date="2023-02" db="EMBL/GenBank/DDBJ databases">
        <title>Complete Genome Sequence of Bacillus cereus sensu lato isolate BC38B from pepper closely related to the Bacillus anthracis clade.</title>
        <authorList>
            <person name="Abdelli M."/>
            <person name="Cerar Kisek T."/>
            <person name="Falaise C."/>
            <person name="Cumont A."/>
            <person name="Giraud M."/>
            <person name="Chatoux J."/>
            <person name="Rogee S."/>
            <person name="Dadvisard M."/>
            <person name="Larigauderie G."/>
            <person name="Raynaud F."/>
            <person name="Godic Torkar K."/>
            <person name="Ramisse V."/>
        </authorList>
    </citation>
    <scope>NUCLEOTIDE SEQUENCE</scope>
    <source>
        <strain evidence="1">BC38B</strain>
        <plasmid evidence="1">p1</plasmid>
    </source>
</reference>
<gene>
    <name evidence="1" type="ORF">OK229_29295</name>
</gene>
<dbReference type="EMBL" id="CP109873">
    <property type="protein sequence ID" value="WDR80762.1"/>
    <property type="molecule type" value="Genomic_DNA"/>
</dbReference>
<evidence type="ECO:0000313" key="1">
    <source>
        <dbReference type="EMBL" id="WDR80762.1"/>
    </source>
</evidence>
<dbReference type="Proteomes" id="UP001163707">
    <property type="component" value="Plasmid p1"/>
</dbReference>
<evidence type="ECO:0000313" key="2">
    <source>
        <dbReference type="Proteomes" id="UP001163707"/>
    </source>
</evidence>
<dbReference type="RefSeq" id="WP_281517961.1">
    <property type="nucleotide sequence ID" value="NZ_CP109873.2"/>
</dbReference>
<keyword evidence="1" id="KW-0614">Plasmid</keyword>
<dbReference type="AlphaFoldDB" id="A0AAE9ZHH8"/>
<name>A0AAE9ZHH8_BACCE</name>
<geneLocation type="plasmid" evidence="1 2">
    <name>p1</name>
</geneLocation>
<protein>
    <submittedName>
        <fullName evidence="1">Uncharacterized protein</fullName>
    </submittedName>
</protein>
<organism evidence="1 2">
    <name type="scientific">Bacillus cereus</name>
    <dbReference type="NCBI Taxonomy" id="1396"/>
    <lineage>
        <taxon>Bacteria</taxon>
        <taxon>Bacillati</taxon>
        <taxon>Bacillota</taxon>
        <taxon>Bacilli</taxon>
        <taxon>Bacillales</taxon>
        <taxon>Bacillaceae</taxon>
        <taxon>Bacillus</taxon>
        <taxon>Bacillus cereus group</taxon>
    </lineage>
</organism>
<accession>A0AAE9ZHH8</accession>
<sequence>MIQMDYNKLKKQINYINNIIHEINSIEILKNRIENELSSVIDPNIIKSIISGEKEEITRF</sequence>